<dbReference type="PANTHER" id="PTHR13090:SF1">
    <property type="entry name" value="ARGININE-HYDROXYLASE NDUFAF5, MITOCHONDRIAL"/>
    <property type="match status" value="1"/>
</dbReference>
<dbReference type="GO" id="GO:0032981">
    <property type="term" value="P:mitochondrial respiratory chain complex I assembly"/>
    <property type="evidence" value="ECO:0007669"/>
    <property type="project" value="TreeGrafter"/>
</dbReference>
<dbReference type="PANTHER" id="PTHR13090">
    <property type="entry name" value="ARGININE-HYDROXYLASE NDUFAF5, MITOCHONDRIAL"/>
    <property type="match status" value="1"/>
</dbReference>
<dbReference type="GO" id="GO:0032259">
    <property type="term" value="P:methylation"/>
    <property type="evidence" value="ECO:0007669"/>
    <property type="project" value="UniProtKB-KW"/>
</dbReference>
<organism evidence="5 6">
    <name type="scientific">Microbotryum intermedium</name>
    <dbReference type="NCBI Taxonomy" id="269621"/>
    <lineage>
        <taxon>Eukaryota</taxon>
        <taxon>Fungi</taxon>
        <taxon>Dikarya</taxon>
        <taxon>Basidiomycota</taxon>
        <taxon>Pucciniomycotina</taxon>
        <taxon>Microbotryomycetes</taxon>
        <taxon>Microbotryales</taxon>
        <taxon>Microbotryaceae</taxon>
        <taxon>Microbotryum</taxon>
    </lineage>
</organism>
<dbReference type="Proteomes" id="UP000198372">
    <property type="component" value="Unassembled WGS sequence"/>
</dbReference>
<dbReference type="InterPro" id="IPR029063">
    <property type="entry name" value="SAM-dependent_MTases_sf"/>
</dbReference>
<evidence type="ECO:0000259" key="4">
    <source>
        <dbReference type="Pfam" id="PF08241"/>
    </source>
</evidence>
<name>A0A238FC24_9BASI</name>
<evidence type="ECO:0000313" key="5">
    <source>
        <dbReference type="EMBL" id="SCV68626.1"/>
    </source>
</evidence>
<feature type="region of interest" description="Disordered" evidence="3">
    <location>
        <begin position="1"/>
        <end position="21"/>
    </location>
</feature>
<dbReference type="STRING" id="269621.A0A238FC24"/>
<feature type="domain" description="Methyltransferase type 11" evidence="4">
    <location>
        <begin position="77"/>
        <end position="195"/>
    </location>
</feature>
<sequence length="373" mass="41327">MPSLRSYATSSFAPGSQGAGSPGTPFVVFDRRLKQLQRDRAARNPERSRLTDYIKDEVAANMVDRLLDIKRRFPLVLDIGSGPGYIAKHLDPEITQKVVMTDLSRQSPWAWIRQASHGSLTLLPASVCTGEMLDRDQDHEFDVPIERIACDEESLPFEENSHDAIMSCLALHWVNDLPGTLIQIRRALRPDGVFIGSMLGGDTLFELRTALQLAEIEREGGISPRISPMTSQFFFLQNHLDCSSSLFSSTLDSQSITSLLNRAGFNLATVDVDEIDITYPSMFELLEDLKWMGESNAVINRRPKLNLDTLLAAASIYRELHGHEDGTIPATFQIMHMIGWKPDPSQPKPAKRGSGQVSLADALGSGPKLTPID</sequence>
<keyword evidence="1" id="KW-0489">Methyltransferase</keyword>
<proteinExistence type="predicted"/>
<feature type="region of interest" description="Disordered" evidence="3">
    <location>
        <begin position="343"/>
        <end position="373"/>
    </location>
</feature>
<keyword evidence="6" id="KW-1185">Reference proteome</keyword>
<dbReference type="EMBL" id="FMSP01000003">
    <property type="protein sequence ID" value="SCV68626.1"/>
    <property type="molecule type" value="Genomic_DNA"/>
</dbReference>
<evidence type="ECO:0000256" key="1">
    <source>
        <dbReference type="ARBA" id="ARBA00022603"/>
    </source>
</evidence>
<dbReference type="SUPFAM" id="SSF53335">
    <property type="entry name" value="S-adenosyl-L-methionine-dependent methyltransferases"/>
    <property type="match status" value="1"/>
</dbReference>
<protein>
    <submittedName>
        <fullName evidence="5">BQ2448_747 protein</fullName>
    </submittedName>
</protein>
<keyword evidence="2" id="KW-0808">Transferase</keyword>
<dbReference type="OrthoDB" id="16816at2759"/>
<dbReference type="GO" id="GO:0005739">
    <property type="term" value="C:mitochondrion"/>
    <property type="evidence" value="ECO:0007669"/>
    <property type="project" value="TreeGrafter"/>
</dbReference>
<dbReference type="GO" id="GO:0008757">
    <property type="term" value="F:S-adenosylmethionine-dependent methyltransferase activity"/>
    <property type="evidence" value="ECO:0007669"/>
    <property type="project" value="InterPro"/>
</dbReference>
<evidence type="ECO:0000256" key="2">
    <source>
        <dbReference type="ARBA" id="ARBA00022679"/>
    </source>
</evidence>
<accession>A0A238FC24</accession>
<dbReference type="CDD" id="cd02440">
    <property type="entry name" value="AdoMet_MTases"/>
    <property type="match status" value="1"/>
</dbReference>
<dbReference type="InterPro" id="IPR013216">
    <property type="entry name" value="Methyltransf_11"/>
</dbReference>
<evidence type="ECO:0000256" key="3">
    <source>
        <dbReference type="SAM" id="MobiDB-lite"/>
    </source>
</evidence>
<dbReference type="AlphaFoldDB" id="A0A238FC24"/>
<feature type="compositionally biased region" description="Polar residues" evidence="3">
    <location>
        <begin position="1"/>
        <end position="14"/>
    </location>
</feature>
<dbReference type="Gene3D" id="3.40.50.150">
    <property type="entry name" value="Vaccinia Virus protein VP39"/>
    <property type="match status" value="1"/>
</dbReference>
<dbReference type="Pfam" id="PF08241">
    <property type="entry name" value="Methyltransf_11"/>
    <property type="match status" value="1"/>
</dbReference>
<gene>
    <name evidence="5" type="ORF">BQ2448_747</name>
</gene>
<reference evidence="6" key="1">
    <citation type="submission" date="2016-09" db="EMBL/GenBank/DDBJ databases">
        <authorList>
            <person name="Jeantristanb JTB J.-T."/>
            <person name="Ricardo R."/>
        </authorList>
    </citation>
    <scope>NUCLEOTIDE SEQUENCE [LARGE SCALE GENOMIC DNA]</scope>
</reference>
<evidence type="ECO:0000313" key="6">
    <source>
        <dbReference type="Proteomes" id="UP000198372"/>
    </source>
</evidence>
<dbReference type="InterPro" id="IPR050602">
    <property type="entry name" value="Malonyl-ACP_OMT"/>
</dbReference>